<dbReference type="InterPro" id="IPR023214">
    <property type="entry name" value="HAD_sf"/>
</dbReference>
<dbReference type="PRINTS" id="PR00413">
    <property type="entry name" value="HADHALOGNASE"/>
</dbReference>
<dbReference type="Pfam" id="PF13419">
    <property type="entry name" value="HAD_2"/>
    <property type="match status" value="1"/>
</dbReference>
<dbReference type="SFLD" id="SFLDG01135">
    <property type="entry name" value="C1.5.6:_HAD__Beta-PGM__Phospha"/>
    <property type="match status" value="1"/>
</dbReference>
<dbReference type="SFLD" id="SFLDS00003">
    <property type="entry name" value="Haloacid_Dehalogenase"/>
    <property type="match status" value="1"/>
</dbReference>
<sequence length="247" mass="26859">MSESVEKLAAVLFDMDGVLIDSRTLIEQAWREAAQMYGRQITDEDIHKHIHGHPGPHTIRALFSDLPLSDQKKVQAHIIHVENTADCDPIPGVAQLIASLGEAGISVGIVTSGWRLKIDRVIALLQAQPYISVIVERDDVTRGKPYPDPYLLAAQRLGIPAGKTVVFEDAKSGVTSAVAAGAYCVGVGDEDLMPFGAKLIIPDFRDVKVLTKDADSSVLSFCPGRRVIVERLSAHRERQPARKGHSS</sequence>
<organism evidence="2 3">
    <name type="scientific">Brenneria corticis</name>
    <dbReference type="NCBI Taxonomy" id="2173106"/>
    <lineage>
        <taxon>Bacteria</taxon>
        <taxon>Pseudomonadati</taxon>
        <taxon>Pseudomonadota</taxon>
        <taxon>Gammaproteobacteria</taxon>
        <taxon>Enterobacterales</taxon>
        <taxon>Pectobacteriaceae</taxon>
        <taxon>Brenneria</taxon>
    </lineage>
</organism>
<dbReference type="Proteomes" id="UP000296159">
    <property type="component" value="Unassembled WGS sequence"/>
</dbReference>
<proteinExistence type="predicted"/>
<dbReference type="GO" id="GO:0046872">
    <property type="term" value="F:metal ion binding"/>
    <property type="evidence" value="ECO:0007669"/>
    <property type="project" value="UniProtKB-KW"/>
</dbReference>
<dbReference type="SUPFAM" id="SSF56784">
    <property type="entry name" value="HAD-like"/>
    <property type="match status" value="1"/>
</dbReference>
<reference evidence="2 3" key="1">
    <citation type="submission" date="2018-04" db="EMBL/GenBank/DDBJ databases">
        <title>Brenneria corticis sp.nov.</title>
        <authorList>
            <person name="Li Y."/>
        </authorList>
    </citation>
    <scope>NUCLEOTIDE SEQUENCE [LARGE SCALE GENOMIC DNA]</scope>
    <source>
        <strain evidence="2 3">CFCC 11842</strain>
    </source>
</reference>
<name>A0A2U1TZ00_9GAMM</name>
<dbReference type="NCBIfam" id="TIGR01509">
    <property type="entry name" value="HAD-SF-IA-v3"/>
    <property type="match status" value="1"/>
</dbReference>
<protein>
    <submittedName>
        <fullName evidence="2">HAD family phosphatase</fullName>
    </submittedName>
</protein>
<dbReference type="Gene3D" id="3.40.50.1000">
    <property type="entry name" value="HAD superfamily/HAD-like"/>
    <property type="match status" value="1"/>
</dbReference>
<dbReference type="InterPro" id="IPR051806">
    <property type="entry name" value="HAD-like_SPP"/>
</dbReference>
<dbReference type="PANTHER" id="PTHR43481:SF4">
    <property type="entry name" value="GLYCEROL-1-PHOSPHATE PHOSPHOHYDROLASE 1-RELATED"/>
    <property type="match status" value="1"/>
</dbReference>
<dbReference type="Gene3D" id="1.10.150.240">
    <property type="entry name" value="Putative phosphatase, domain 2"/>
    <property type="match status" value="1"/>
</dbReference>
<evidence type="ECO:0000256" key="1">
    <source>
        <dbReference type="ARBA" id="ARBA00022723"/>
    </source>
</evidence>
<gene>
    <name evidence="2" type="ORF">DDT56_12400</name>
</gene>
<dbReference type="SFLD" id="SFLDG01129">
    <property type="entry name" value="C1.5:_HAD__Beta-PGM__Phosphata"/>
    <property type="match status" value="1"/>
</dbReference>
<keyword evidence="3" id="KW-1185">Reference proteome</keyword>
<evidence type="ECO:0000313" key="3">
    <source>
        <dbReference type="Proteomes" id="UP000296159"/>
    </source>
</evidence>
<accession>A0A2U1TZ00</accession>
<dbReference type="EMBL" id="QDKH01000013">
    <property type="protein sequence ID" value="PWC14645.1"/>
    <property type="molecule type" value="Genomic_DNA"/>
</dbReference>
<comment type="caution">
    <text evidence="2">The sequence shown here is derived from an EMBL/GenBank/DDBJ whole genome shotgun (WGS) entry which is preliminary data.</text>
</comment>
<dbReference type="PANTHER" id="PTHR43481">
    <property type="entry name" value="FRUCTOSE-1-PHOSPHATE PHOSPHATASE"/>
    <property type="match status" value="1"/>
</dbReference>
<dbReference type="InterPro" id="IPR023198">
    <property type="entry name" value="PGP-like_dom2"/>
</dbReference>
<dbReference type="InterPro" id="IPR041492">
    <property type="entry name" value="HAD_2"/>
</dbReference>
<keyword evidence="1" id="KW-0479">Metal-binding</keyword>
<evidence type="ECO:0000313" key="2">
    <source>
        <dbReference type="EMBL" id="PWC14645.1"/>
    </source>
</evidence>
<dbReference type="RefSeq" id="WP_136166748.1">
    <property type="nucleotide sequence ID" value="NZ_KZ819080.1"/>
</dbReference>
<dbReference type="InterPro" id="IPR006439">
    <property type="entry name" value="HAD-SF_hydro_IA"/>
</dbReference>
<dbReference type="AlphaFoldDB" id="A0A2U1TZ00"/>
<dbReference type="InterPro" id="IPR036412">
    <property type="entry name" value="HAD-like_sf"/>
</dbReference>
<dbReference type="GO" id="GO:0050308">
    <property type="term" value="F:sugar-phosphatase activity"/>
    <property type="evidence" value="ECO:0007669"/>
    <property type="project" value="TreeGrafter"/>
</dbReference>